<organism evidence="2 3">
    <name type="scientific">Devosia honganensis</name>
    <dbReference type="NCBI Taxonomy" id="1610527"/>
    <lineage>
        <taxon>Bacteria</taxon>
        <taxon>Pseudomonadati</taxon>
        <taxon>Pseudomonadota</taxon>
        <taxon>Alphaproteobacteria</taxon>
        <taxon>Hyphomicrobiales</taxon>
        <taxon>Devosiaceae</taxon>
        <taxon>Devosia</taxon>
    </lineage>
</organism>
<evidence type="ECO:0000259" key="1">
    <source>
        <dbReference type="Pfam" id="PF09084"/>
    </source>
</evidence>
<accession>A0ABV7X2J4</accession>
<sequence>MRNTSFNRRQVLGGLSIGMLGAATGSTLLNPAAAFAQSGTPEVTDLELISVRDPQHSAQIAIATELGLFRAEGVDVSVNYTVNGPDVPSLAASGKIKLISTALDQVASLHEKGLDFRWLMKVSDISNTQGVVIGNNSGINAPADLAGKRIGMYSGAAVELAILNMCKAYDIDFSSLKFLNIEPPEQALALSRGDIDVMACWEPYVSNAASFGGRVYFTGNRSYIDDPDNPTPVNWLQLSTGLTTTPEFIQQAPNTLRAVMRAILKANDMIAANIDEVVAPISRNLGIPAEGLAAILRKNDYSPVIDERIMEGYPVYQDWAISRGYLHTGAAVKDMLDLSLLRDISPSAVKI</sequence>
<dbReference type="InterPro" id="IPR015168">
    <property type="entry name" value="SsuA/THI5"/>
</dbReference>
<comment type="caution">
    <text evidence="2">The sequence shown here is derived from an EMBL/GenBank/DDBJ whole genome shotgun (WGS) entry which is preliminary data.</text>
</comment>
<dbReference type="SUPFAM" id="SSF53850">
    <property type="entry name" value="Periplasmic binding protein-like II"/>
    <property type="match status" value="1"/>
</dbReference>
<gene>
    <name evidence="2" type="ORF">ACFOOL_09710</name>
</gene>
<dbReference type="InterPro" id="IPR006311">
    <property type="entry name" value="TAT_signal"/>
</dbReference>
<dbReference type="Gene3D" id="3.40.190.10">
    <property type="entry name" value="Periplasmic binding protein-like II"/>
    <property type="match status" value="2"/>
</dbReference>
<name>A0ABV7X2J4_9HYPH</name>
<evidence type="ECO:0000313" key="2">
    <source>
        <dbReference type="EMBL" id="MFC3705031.1"/>
    </source>
</evidence>
<evidence type="ECO:0000313" key="3">
    <source>
        <dbReference type="Proteomes" id="UP001595613"/>
    </source>
</evidence>
<dbReference type="Proteomes" id="UP001595613">
    <property type="component" value="Unassembled WGS sequence"/>
</dbReference>
<dbReference type="Pfam" id="PF09084">
    <property type="entry name" value="NMT1"/>
    <property type="match status" value="1"/>
</dbReference>
<dbReference type="RefSeq" id="WP_380096759.1">
    <property type="nucleotide sequence ID" value="NZ_JBHRYD010000007.1"/>
</dbReference>
<dbReference type="EMBL" id="JBHRYD010000007">
    <property type="protein sequence ID" value="MFC3705031.1"/>
    <property type="molecule type" value="Genomic_DNA"/>
</dbReference>
<dbReference type="PROSITE" id="PS51318">
    <property type="entry name" value="TAT"/>
    <property type="match status" value="1"/>
</dbReference>
<dbReference type="PANTHER" id="PTHR30024">
    <property type="entry name" value="ALIPHATIC SULFONATES-BINDING PROTEIN-RELATED"/>
    <property type="match status" value="1"/>
</dbReference>
<protein>
    <submittedName>
        <fullName evidence="2">ABC transporter substrate-binding protein</fullName>
    </submittedName>
</protein>
<keyword evidence="3" id="KW-1185">Reference proteome</keyword>
<feature type="domain" description="SsuA/THI5-like" evidence="1">
    <location>
        <begin position="58"/>
        <end position="273"/>
    </location>
</feature>
<reference evidence="3" key="1">
    <citation type="journal article" date="2019" name="Int. J. Syst. Evol. Microbiol.">
        <title>The Global Catalogue of Microorganisms (GCM) 10K type strain sequencing project: providing services to taxonomists for standard genome sequencing and annotation.</title>
        <authorList>
            <consortium name="The Broad Institute Genomics Platform"/>
            <consortium name="The Broad Institute Genome Sequencing Center for Infectious Disease"/>
            <person name="Wu L."/>
            <person name="Ma J."/>
        </authorList>
    </citation>
    <scope>NUCLEOTIDE SEQUENCE [LARGE SCALE GENOMIC DNA]</scope>
    <source>
        <strain evidence="3">KCTC 42281</strain>
    </source>
</reference>
<proteinExistence type="predicted"/>